<dbReference type="InterPro" id="IPR005135">
    <property type="entry name" value="Endo/exonuclease/phosphatase"/>
</dbReference>
<evidence type="ECO:0000259" key="2">
    <source>
        <dbReference type="Pfam" id="PF14111"/>
    </source>
</evidence>
<dbReference type="Pfam" id="PF03372">
    <property type="entry name" value="Exo_endo_phos"/>
    <property type="match status" value="1"/>
</dbReference>
<dbReference type="OrthoDB" id="1412524at2759"/>
<dbReference type="GO" id="GO:0003824">
    <property type="term" value="F:catalytic activity"/>
    <property type="evidence" value="ECO:0007669"/>
    <property type="project" value="InterPro"/>
</dbReference>
<dbReference type="AlphaFoldDB" id="A0A9J6A116"/>
<keyword evidence="4" id="KW-1185">Reference proteome</keyword>
<dbReference type="SUPFAM" id="SSF56219">
    <property type="entry name" value="DNase I-like"/>
    <property type="match status" value="1"/>
</dbReference>
<name>A0A9J6A116_SOLCO</name>
<feature type="domain" description="DUF4283" evidence="2">
    <location>
        <begin position="114"/>
        <end position="196"/>
    </location>
</feature>
<protein>
    <recommendedName>
        <fullName evidence="5">DUF4283 domain-containing protein</fullName>
    </recommendedName>
</protein>
<dbReference type="InterPro" id="IPR025558">
    <property type="entry name" value="DUF4283"/>
</dbReference>
<dbReference type="EMBL" id="JACXVP010000003">
    <property type="protein sequence ID" value="KAG5617979.1"/>
    <property type="molecule type" value="Genomic_DNA"/>
</dbReference>
<accession>A0A9J6A116</accession>
<sequence length="930" mass="108153">MILSKAALIWLCKRFHEASGNIGKSVKSWRCRDISTYIYCTQKFNKYGWGRLAENIEVFINEKSSTKGVVITPRVRLNKPFTENGNYKEAITRSKWNQLTEDKPLMKESTQEENALLRRCLVGGFTGGVEAPTRNDVRRWASKTWREIPNLQVYDMNGFLFMFEFQSRRDAEHILMGDWMRQGQNLNLEWWSPMIGALPESFRFEWFWIRVLGLPLQLWNPKVMKEIGDRCGGWLENEEETELKNHLRWAQIRVRGPRDRIPTKIEVADRDFVYSLPIWCELSALYRKKKEEEILNQRGERELGFRSFHSSDQRTMTLHKNRGSAEGENISDINISRKGKGIAGSSRHVPGHECFLNLQDPHAGPSDFTCGTDLRMERDLITDGPNSIGLTSEKPIDLNTTQPSATLSEDIHLSPIEFKMPFTEPFTEALQVQNNLEVSNFVIFDGNKEVELCMKGKEEGWRRRKKKADKDRVEKQNHGEILIIDEVIEKSEPVPLQIDISSQEEDMEANATEWIQTNMLNLSQLFGVDLKGCRKEAHALLMKLDHRDKENGLGEVKILSWNVRGLNGESKMGIVRKLLKQWEADVLVLVETKLEGSVDNILQSIWSNRWMRVLMKEAQGSSGGLLILWDRRIWRGGVHNINRPWVVCGDFNVTRYPSERTNCHRLTGAMSEFSSFIEEMEMVDPPLCGGSFTWRKGENNICASRIDRFLYCTDLPKIASDHNPIVLSCGDEGWKKVYFKFETWWLEVEGFKEKVKDWWESFSVTGRAGYILAEKLKMLKVKLKEWSKNNKGNWKQRPLTDDELLQKTHLGMGFEDVARKEELAWKQRSRIQWLKQAVIKEAVHNFYKNLFKEAEKWRPELRLQEATMIIEEGKVWLQRPFEEEEIRVCLNLCAKEKALGPDGYPMKTYDHVNWSFLLNTPDKWDLAANG</sequence>
<evidence type="ECO:0000313" key="4">
    <source>
        <dbReference type="Proteomes" id="UP000824120"/>
    </source>
</evidence>
<reference evidence="3 4" key="1">
    <citation type="submission" date="2020-09" db="EMBL/GenBank/DDBJ databases">
        <title>De no assembly of potato wild relative species, Solanum commersonii.</title>
        <authorList>
            <person name="Cho K."/>
        </authorList>
    </citation>
    <scope>NUCLEOTIDE SEQUENCE [LARGE SCALE GENOMIC DNA]</scope>
    <source>
        <strain evidence="3">LZ3.2</strain>
        <tissue evidence="3">Leaf</tissue>
    </source>
</reference>
<dbReference type="PANTHER" id="PTHR34427">
    <property type="entry name" value="DUF4283 DOMAIN PROTEIN"/>
    <property type="match status" value="1"/>
</dbReference>
<proteinExistence type="predicted"/>
<evidence type="ECO:0008006" key="5">
    <source>
        <dbReference type="Google" id="ProtNLM"/>
    </source>
</evidence>
<dbReference type="PANTHER" id="PTHR34427:SF10">
    <property type="entry name" value="DUF4283 DOMAIN-CONTAINING PROTEIN"/>
    <property type="match status" value="1"/>
</dbReference>
<gene>
    <name evidence="3" type="ORF">H5410_017803</name>
</gene>
<dbReference type="Pfam" id="PF14111">
    <property type="entry name" value="DUF4283"/>
    <property type="match status" value="1"/>
</dbReference>
<evidence type="ECO:0000313" key="3">
    <source>
        <dbReference type="EMBL" id="KAG5617979.1"/>
    </source>
</evidence>
<dbReference type="Proteomes" id="UP000824120">
    <property type="component" value="Chromosome 3"/>
</dbReference>
<evidence type="ECO:0000259" key="1">
    <source>
        <dbReference type="Pfam" id="PF03372"/>
    </source>
</evidence>
<feature type="domain" description="Endonuclease/exonuclease/phosphatase" evidence="1">
    <location>
        <begin position="559"/>
        <end position="722"/>
    </location>
</feature>
<comment type="caution">
    <text evidence="3">The sequence shown here is derived from an EMBL/GenBank/DDBJ whole genome shotgun (WGS) entry which is preliminary data.</text>
</comment>
<organism evidence="3 4">
    <name type="scientific">Solanum commersonii</name>
    <name type="common">Commerson's wild potato</name>
    <name type="synonym">Commerson's nightshade</name>
    <dbReference type="NCBI Taxonomy" id="4109"/>
    <lineage>
        <taxon>Eukaryota</taxon>
        <taxon>Viridiplantae</taxon>
        <taxon>Streptophyta</taxon>
        <taxon>Embryophyta</taxon>
        <taxon>Tracheophyta</taxon>
        <taxon>Spermatophyta</taxon>
        <taxon>Magnoliopsida</taxon>
        <taxon>eudicotyledons</taxon>
        <taxon>Gunneridae</taxon>
        <taxon>Pentapetalae</taxon>
        <taxon>asterids</taxon>
        <taxon>lamiids</taxon>
        <taxon>Solanales</taxon>
        <taxon>Solanaceae</taxon>
        <taxon>Solanoideae</taxon>
        <taxon>Solaneae</taxon>
        <taxon>Solanum</taxon>
    </lineage>
</organism>
<dbReference type="InterPro" id="IPR036691">
    <property type="entry name" value="Endo/exonu/phosph_ase_sf"/>
</dbReference>
<dbReference type="Gene3D" id="3.60.10.10">
    <property type="entry name" value="Endonuclease/exonuclease/phosphatase"/>
    <property type="match status" value="2"/>
</dbReference>